<comment type="caution">
    <text evidence="2">The sequence shown here is derived from an EMBL/GenBank/DDBJ whole genome shotgun (WGS) entry which is preliminary data.</text>
</comment>
<feature type="region of interest" description="Disordered" evidence="1">
    <location>
        <begin position="134"/>
        <end position="175"/>
    </location>
</feature>
<proteinExistence type="predicted"/>
<organism evidence="2 3">
    <name type="scientific">Knoellia flava</name>
    <dbReference type="NCBI Taxonomy" id="913969"/>
    <lineage>
        <taxon>Bacteria</taxon>
        <taxon>Bacillati</taxon>
        <taxon>Actinomycetota</taxon>
        <taxon>Actinomycetes</taxon>
        <taxon>Micrococcales</taxon>
        <taxon>Intrasporangiaceae</taxon>
        <taxon>Knoellia</taxon>
    </lineage>
</organism>
<evidence type="ECO:0000313" key="3">
    <source>
        <dbReference type="Proteomes" id="UP000628079"/>
    </source>
</evidence>
<sequence>MTAGSTAQTHVVTVPDRGSADRVADALAERGHVLVAVREVDWAQKDPTSWWFGRPPIRPDEQGQWDVSSVATGPLPDDDERWWHAQEDVAVRRIARAHGGRSAGSGGGDTATLLRTFTRVGLVHELDEETVQERRRAALSGVPAREAHAGAEGVGDGESDGDDVMGEDDLPSGPGEPVRLDLPADVDWAALEHAYGSASDVPDVLAGLAANDDRWAGYLDTLVGSVNHQGSTYSCTAPTMEVLAALATAPSLAPRRRLDLLSFLFLAGSGGDVAAARGSRPDRHAQPTRSAVTAATPTLLGLWPRATRPERRLLLLLAALTGSTTAPDDAEELTDDASRLALAMVRDEEGAEAFLGQLSRRNEQLLELMPSDAPLRARLVAALEVLLWDE</sequence>
<evidence type="ECO:0000313" key="2">
    <source>
        <dbReference type="EMBL" id="GGB71207.1"/>
    </source>
</evidence>
<feature type="compositionally biased region" description="Acidic residues" evidence="1">
    <location>
        <begin position="155"/>
        <end position="170"/>
    </location>
</feature>
<name>A0A8H9FQG9_9MICO</name>
<dbReference type="Proteomes" id="UP000628079">
    <property type="component" value="Unassembled WGS sequence"/>
</dbReference>
<reference evidence="2" key="1">
    <citation type="journal article" date="2014" name="Int. J. Syst. Evol. Microbiol.">
        <title>Complete genome sequence of Corynebacterium casei LMG S-19264T (=DSM 44701T), isolated from a smear-ripened cheese.</title>
        <authorList>
            <consortium name="US DOE Joint Genome Institute (JGI-PGF)"/>
            <person name="Walter F."/>
            <person name="Albersmeier A."/>
            <person name="Kalinowski J."/>
            <person name="Ruckert C."/>
        </authorList>
    </citation>
    <scope>NUCLEOTIDE SEQUENCE</scope>
    <source>
        <strain evidence="2">CGMCC 1.10749</strain>
    </source>
</reference>
<accession>A0A8H9FQG9</accession>
<protein>
    <submittedName>
        <fullName evidence="2">Uncharacterized protein</fullName>
    </submittedName>
</protein>
<dbReference type="RefSeq" id="WP_035947274.1">
    <property type="nucleotide sequence ID" value="NZ_BMEA01000001.1"/>
</dbReference>
<dbReference type="AlphaFoldDB" id="A0A8H9FQG9"/>
<dbReference type="EMBL" id="BMEA01000001">
    <property type="protein sequence ID" value="GGB71207.1"/>
    <property type="molecule type" value="Genomic_DNA"/>
</dbReference>
<reference evidence="2" key="2">
    <citation type="submission" date="2020-09" db="EMBL/GenBank/DDBJ databases">
        <authorList>
            <person name="Sun Q."/>
            <person name="Zhou Y."/>
        </authorList>
    </citation>
    <scope>NUCLEOTIDE SEQUENCE</scope>
    <source>
        <strain evidence="2">CGMCC 1.10749</strain>
    </source>
</reference>
<gene>
    <name evidence="2" type="ORF">GCM10011314_08210</name>
</gene>
<evidence type="ECO:0000256" key="1">
    <source>
        <dbReference type="SAM" id="MobiDB-lite"/>
    </source>
</evidence>